<accession>A0A1Y2FRZ7</accession>
<feature type="domain" description="RNase III" evidence="10">
    <location>
        <begin position="2"/>
        <end position="139"/>
    </location>
</feature>
<dbReference type="SMART" id="SM00535">
    <property type="entry name" value="RIBOc"/>
    <property type="match status" value="1"/>
</dbReference>
<evidence type="ECO:0000259" key="10">
    <source>
        <dbReference type="PROSITE" id="PS50142"/>
    </source>
</evidence>
<proteinExistence type="inferred from homology"/>
<dbReference type="InterPro" id="IPR000999">
    <property type="entry name" value="RNase_III_dom"/>
</dbReference>
<dbReference type="GO" id="GO:0003725">
    <property type="term" value="F:double-stranded RNA binding"/>
    <property type="evidence" value="ECO:0007669"/>
    <property type="project" value="InterPro"/>
</dbReference>
<dbReference type="Pfam" id="PF22892">
    <property type="entry name" value="DSRM_MRPL44"/>
    <property type="match status" value="1"/>
</dbReference>
<dbReference type="RefSeq" id="XP_040727619.1">
    <property type="nucleotide sequence ID" value="XM_040868179.1"/>
</dbReference>
<dbReference type="InterPro" id="IPR036389">
    <property type="entry name" value="RNase_III_sf"/>
</dbReference>
<dbReference type="GO" id="GO:0004525">
    <property type="term" value="F:ribonuclease III activity"/>
    <property type="evidence" value="ECO:0007669"/>
    <property type="project" value="InterPro"/>
</dbReference>
<dbReference type="Gene3D" id="1.10.1520.10">
    <property type="entry name" value="Ribonuclease III domain"/>
    <property type="match status" value="1"/>
</dbReference>
<keyword evidence="4" id="KW-0496">Mitochondrion</keyword>
<gene>
    <name evidence="11" type="ORF">BCR37DRAFT_353881</name>
</gene>
<dbReference type="InterPro" id="IPR014720">
    <property type="entry name" value="dsRBD_dom"/>
</dbReference>
<dbReference type="OMA" id="KAWYLYE"/>
<dbReference type="EMBL" id="MCFI01000002">
    <property type="protein sequence ID" value="ORY86763.1"/>
    <property type="molecule type" value="Genomic_DNA"/>
</dbReference>
<evidence type="ECO:0000256" key="2">
    <source>
        <dbReference type="ARBA" id="ARBA00022884"/>
    </source>
</evidence>
<dbReference type="AlphaFoldDB" id="A0A1Y2FRZ7"/>
<evidence type="ECO:0000256" key="4">
    <source>
        <dbReference type="ARBA" id="ARBA00023128"/>
    </source>
</evidence>
<name>A0A1Y2FRZ7_PROLT</name>
<evidence type="ECO:0000256" key="8">
    <source>
        <dbReference type="PROSITE-ProRule" id="PRU00266"/>
    </source>
</evidence>
<evidence type="ECO:0000256" key="3">
    <source>
        <dbReference type="ARBA" id="ARBA00022980"/>
    </source>
</evidence>
<dbReference type="SUPFAM" id="SSF69065">
    <property type="entry name" value="RNase III domain-like"/>
    <property type="match status" value="1"/>
</dbReference>
<reference evidence="11 12" key="1">
    <citation type="submission" date="2016-07" db="EMBL/GenBank/DDBJ databases">
        <title>Pervasive Adenine N6-methylation of Active Genes in Fungi.</title>
        <authorList>
            <consortium name="DOE Joint Genome Institute"/>
            <person name="Mondo S.J."/>
            <person name="Dannebaum R.O."/>
            <person name="Kuo R.C."/>
            <person name="Labutti K."/>
            <person name="Haridas S."/>
            <person name="Kuo A."/>
            <person name="Salamov A."/>
            <person name="Ahrendt S.R."/>
            <person name="Lipzen A."/>
            <person name="Sullivan W."/>
            <person name="Andreopoulos W.B."/>
            <person name="Clum A."/>
            <person name="Lindquist E."/>
            <person name="Daum C."/>
            <person name="Ramamoorthy G.K."/>
            <person name="Gryganskyi A."/>
            <person name="Culley D."/>
            <person name="Magnuson J.K."/>
            <person name="James T.Y."/>
            <person name="O'Malley M.A."/>
            <person name="Stajich J.E."/>
            <person name="Spatafora J.W."/>
            <person name="Visel A."/>
            <person name="Grigoriev I.V."/>
        </authorList>
    </citation>
    <scope>NUCLEOTIDE SEQUENCE [LARGE SCALE GENOMIC DNA]</scope>
    <source>
        <strain evidence="11 12">12-1054</strain>
    </source>
</reference>
<keyword evidence="5" id="KW-0687">Ribonucleoprotein</keyword>
<dbReference type="CDD" id="cd19873">
    <property type="entry name" value="DSRM_MRPL3_like"/>
    <property type="match status" value="1"/>
</dbReference>
<dbReference type="GO" id="GO:0006396">
    <property type="term" value="P:RNA processing"/>
    <property type="evidence" value="ECO:0007669"/>
    <property type="project" value="InterPro"/>
</dbReference>
<evidence type="ECO:0000256" key="6">
    <source>
        <dbReference type="ARBA" id="ARBA00024034"/>
    </source>
</evidence>
<dbReference type="PROSITE" id="PS50137">
    <property type="entry name" value="DS_RBD"/>
    <property type="match status" value="1"/>
</dbReference>
<feature type="domain" description="DRBM" evidence="9">
    <location>
        <begin position="166"/>
        <end position="236"/>
    </location>
</feature>
<dbReference type="GO" id="GO:0005739">
    <property type="term" value="C:mitochondrion"/>
    <property type="evidence" value="ECO:0007669"/>
    <property type="project" value="TreeGrafter"/>
</dbReference>
<comment type="caution">
    <text evidence="11">The sequence shown here is derived from an EMBL/GenBank/DDBJ whole genome shotgun (WGS) entry which is preliminary data.</text>
</comment>
<keyword evidence="12" id="KW-1185">Reference proteome</keyword>
<dbReference type="GeneID" id="63784778"/>
<evidence type="ECO:0000313" key="12">
    <source>
        <dbReference type="Proteomes" id="UP000193685"/>
    </source>
</evidence>
<comment type="similarity">
    <text evidence="6">Belongs to the ribonuclease III family. Mitochondrion-specific ribosomal protein mL44 subfamily.</text>
</comment>
<sequence length="257" mass="27942">MLSTLHARLGLSQAFTLDTLARCLTCKTPQATSKNNRPLALLGQSLLQHQISRHILRKHPRLPQAVVRATERSYIGSRSLAPLSQGWGVEVGSPTEAQSQGKLIFARHTEDKDMAGIYTSDAHTAVVRAIIGGIALHDGEEAARAFIQKHILSRSLPIEQTFKLTEPQRSLSLLCEREGLPAPINRLIAETGRKTNSPVFVVGVYSGSDKLGEGQGASLREAEYLAQTAALKGWMMFEDPRHAGDTSVLIDSGDIFA</sequence>
<evidence type="ECO:0000256" key="5">
    <source>
        <dbReference type="ARBA" id="ARBA00023274"/>
    </source>
</evidence>
<dbReference type="PANTHER" id="PTHR11207">
    <property type="entry name" value="RIBONUCLEASE III"/>
    <property type="match status" value="1"/>
</dbReference>
<dbReference type="CDD" id="cd00593">
    <property type="entry name" value="RIBOc"/>
    <property type="match status" value="1"/>
</dbReference>
<evidence type="ECO:0000256" key="7">
    <source>
        <dbReference type="ARBA" id="ARBA00035187"/>
    </source>
</evidence>
<keyword evidence="3" id="KW-0689">Ribosomal protein</keyword>
<dbReference type="Gene3D" id="3.30.160.20">
    <property type="match status" value="1"/>
</dbReference>
<keyword evidence="2 8" id="KW-0694">RNA-binding</keyword>
<dbReference type="Proteomes" id="UP000193685">
    <property type="component" value="Unassembled WGS sequence"/>
</dbReference>
<evidence type="ECO:0000313" key="11">
    <source>
        <dbReference type="EMBL" id="ORY86763.1"/>
    </source>
</evidence>
<dbReference type="PANTHER" id="PTHR11207:SF32">
    <property type="entry name" value="LARGE RIBOSOMAL SUBUNIT PROTEIN ML44"/>
    <property type="match status" value="1"/>
</dbReference>
<dbReference type="SUPFAM" id="SSF54768">
    <property type="entry name" value="dsRNA-binding domain-like"/>
    <property type="match status" value="1"/>
</dbReference>
<organism evidence="11 12">
    <name type="scientific">Protomyces lactucae-debilis</name>
    <dbReference type="NCBI Taxonomy" id="2754530"/>
    <lineage>
        <taxon>Eukaryota</taxon>
        <taxon>Fungi</taxon>
        <taxon>Dikarya</taxon>
        <taxon>Ascomycota</taxon>
        <taxon>Taphrinomycotina</taxon>
        <taxon>Taphrinomycetes</taxon>
        <taxon>Taphrinales</taxon>
        <taxon>Protomycetaceae</taxon>
        <taxon>Protomyces</taxon>
    </lineage>
</organism>
<dbReference type="STRING" id="56484.A0A1Y2FRZ7"/>
<evidence type="ECO:0000256" key="1">
    <source>
        <dbReference type="ARBA" id="ARBA00004173"/>
    </source>
</evidence>
<dbReference type="PROSITE" id="PS50142">
    <property type="entry name" value="RNASE_3_2"/>
    <property type="match status" value="1"/>
</dbReference>
<dbReference type="InterPro" id="IPR044444">
    <property type="entry name" value="Ribosomal_mL44_DSRM_metazoa"/>
</dbReference>
<protein>
    <recommendedName>
        <fullName evidence="7">Large ribosomal subunit protein mL44</fullName>
    </recommendedName>
</protein>
<dbReference type="GO" id="GO:0003735">
    <property type="term" value="F:structural constituent of ribosome"/>
    <property type="evidence" value="ECO:0007669"/>
    <property type="project" value="TreeGrafter"/>
</dbReference>
<comment type="subcellular location">
    <subcellularLocation>
        <location evidence="1">Mitochondrion</location>
    </subcellularLocation>
</comment>
<evidence type="ECO:0000259" key="9">
    <source>
        <dbReference type="PROSITE" id="PS50137"/>
    </source>
</evidence>
<dbReference type="OrthoDB" id="67027at2759"/>
<dbReference type="InterPro" id="IPR044443">
    <property type="entry name" value="Ribosomal_mL44_DSRM_fung"/>
</dbReference>